<name>A0ABT4HL22_MYCIR</name>
<sequence>MSWSIQKVARASGVTARTLRYYDEIGLLAPARIGSNGHRIYEQTQLLRLQQILLLRELDVDLATIREVVDVNTDPTEALGRHHRDLLAQRERLDRITATVTATLQKLEAGREMTAENLFEGMSPERANYLAGLPKKRVAAGALFADGEGRTLLVAPTYKPYWQLPGGVADADESPLAAATRAVRRELGLDVELGRLLVVDWVEPSANKIEGLLFVFDGGTLSPEQSDTVVLPPAELGEWAWCGTEQLPQRLPDFMLLRIQTAIRARASKTTTYLENGAPAA</sequence>
<dbReference type="CDD" id="cd18876">
    <property type="entry name" value="NUDIX_Hydrolase"/>
    <property type="match status" value="1"/>
</dbReference>
<dbReference type="CDD" id="cd01106">
    <property type="entry name" value="HTH_TipAL-Mta"/>
    <property type="match status" value="1"/>
</dbReference>
<keyword evidence="5" id="KW-1185">Reference proteome</keyword>
<keyword evidence="1" id="KW-0238">DNA-binding</keyword>
<dbReference type="InterPro" id="IPR015797">
    <property type="entry name" value="NUDIX_hydrolase-like_dom_sf"/>
</dbReference>
<comment type="caution">
    <text evidence="4">The sequence shown here is derived from an EMBL/GenBank/DDBJ whole genome shotgun (WGS) entry which is preliminary data.</text>
</comment>
<dbReference type="SUPFAM" id="SSF55811">
    <property type="entry name" value="Nudix"/>
    <property type="match status" value="1"/>
</dbReference>
<proteinExistence type="predicted"/>
<reference evidence="4" key="1">
    <citation type="submission" date="2022-12" db="EMBL/GenBank/DDBJ databases">
        <title>Whole genome sequence of Mycolicibacterium iranicum strain SBH312.</title>
        <authorList>
            <person name="Jani J."/>
            <person name="Arifin Mustapha Z."/>
            <person name="Ahmed K."/>
            <person name="Kai Ling C."/>
        </authorList>
    </citation>
    <scope>NUCLEOTIDE SEQUENCE</scope>
    <source>
        <strain evidence="4">SBH312</strain>
    </source>
</reference>
<dbReference type="InterPro" id="IPR000086">
    <property type="entry name" value="NUDIX_hydrolase_dom"/>
</dbReference>
<dbReference type="Proteomes" id="UP001084650">
    <property type="component" value="Unassembled WGS sequence"/>
</dbReference>
<dbReference type="PANTHER" id="PTHR30204">
    <property type="entry name" value="REDOX-CYCLING DRUG-SENSING TRANSCRIPTIONAL ACTIVATOR SOXR"/>
    <property type="match status" value="1"/>
</dbReference>
<feature type="domain" description="Nudix hydrolase" evidence="3">
    <location>
        <begin position="134"/>
        <end position="264"/>
    </location>
</feature>
<evidence type="ECO:0000259" key="3">
    <source>
        <dbReference type="PROSITE" id="PS51462"/>
    </source>
</evidence>
<dbReference type="Pfam" id="PF00293">
    <property type="entry name" value="NUDIX"/>
    <property type="match status" value="1"/>
</dbReference>
<dbReference type="Pfam" id="PF13411">
    <property type="entry name" value="MerR_1"/>
    <property type="match status" value="1"/>
</dbReference>
<accession>A0ABT4HL22</accession>
<dbReference type="EMBL" id="JAPQYE010000013">
    <property type="protein sequence ID" value="MCZ0730918.1"/>
    <property type="molecule type" value="Genomic_DNA"/>
</dbReference>
<protein>
    <submittedName>
        <fullName evidence="4">MerR family transcriptional regulator</fullName>
    </submittedName>
</protein>
<dbReference type="PROSITE" id="PS51462">
    <property type="entry name" value="NUDIX"/>
    <property type="match status" value="1"/>
</dbReference>
<dbReference type="PANTHER" id="PTHR30204:SF90">
    <property type="entry name" value="HTH-TYPE TRANSCRIPTIONAL ACTIVATOR MTA"/>
    <property type="match status" value="1"/>
</dbReference>
<dbReference type="SMART" id="SM00422">
    <property type="entry name" value="HTH_MERR"/>
    <property type="match status" value="1"/>
</dbReference>
<dbReference type="Gene3D" id="1.10.1660.10">
    <property type="match status" value="1"/>
</dbReference>
<gene>
    <name evidence="4" type="ORF">OY187_22960</name>
</gene>
<evidence type="ECO:0000313" key="4">
    <source>
        <dbReference type="EMBL" id="MCZ0730918.1"/>
    </source>
</evidence>
<organism evidence="4 5">
    <name type="scientific">Mycolicibacterium iranicum</name>
    <name type="common">Mycobacterium iranicum</name>
    <dbReference type="NCBI Taxonomy" id="912594"/>
    <lineage>
        <taxon>Bacteria</taxon>
        <taxon>Bacillati</taxon>
        <taxon>Actinomycetota</taxon>
        <taxon>Actinomycetes</taxon>
        <taxon>Mycobacteriales</taxon>
        <taxon>Mycobacteriaceae</taxon>
        <taxon>Mycolicibacterium</taxon>
    </lineage>
</organism>
<dbReference type="InterPro" id="IPR000551">
    <property type="entry name" value="MerR-type_HTH_dom"/>
</dbReference>
<dbReference type="PROSITE" id="PS50937">
    <property type="entry name" value="HTH_MERR_2"/>
    <property type="match status" value="1"/>
</dbReference>
<evidence type="ECO:0000256" key="1">
    <source>
        <dbReference type="ARBA" id="ARBA00023125"/>
    </source>
</evidence>
<dbReference type="InterPro" id="IPR047057">
    <property type="entry name" value="MerR_fam"/>
</dbReference>
<dbReference type="PRINTS" id="PR00040">
    <property type="entry name" value="HTHMERR"/>
</dbReference>
<evidence type="ECO:0000259" key="2">
    <source>
        <dbReference type="PROSITE" id="PS50937"/>
    </source>
</evidence>
<dbReference type="RefSeq" id="WP_268787346.1">
    <property type="nucleotide sequence ID" value="NZ_JAPQYE010000013.1"/>
</dbReference>
<feature type="domain" description="HTH merR-type" evidence="2">
    <location>
        <begin position="1"/>
        <end position="71"/>
    </location>
</feature>
<evidence type="ECO:0000313" key="5">
    <source>
        <dbReference type="Proteomes" id="UP001084650"/>
    </source>
</evidence>
<dbReference type="SUPFAM" id="SSF46955">
    <property type="entry name" value="Putative DNA-binding domain"/>
    <property type="match status" value="1"/>
</dbReference>
<dbReference type="Gene3D" id="3.90.79.10">
    <property type="entry name" value="Nucleoside Triphosphate Pyrophosphohydrolase"/>
    <property type="match status" value="1"/>
</dbReference>
<dbReference type="InterPro" id="IPR009061">
    <property type="entry name" value="DNA-bd_dom_put_sf"/>
</dbReference>